<dbReference type="AlphaFoldDB" id="B8I0U4"/>
<dbReference type="HOGENOM" id="CLU_096786_0_0_9"/>
<dbReference type="CDD" id="cd00229">
    <property type="entry name" value="SGNH_hydrolase"/>
    <property type="match status" value="1"/>
</dbReference>
<dbReference type="SUPFAM" id="SSF52266">
    <property type="entry name" value="SGNH hydrolase"/>
    <property type="match status" value="1"/>
</dbReference>
<dbReference type="InterPro" id="IPR051532">
    <property type="entry name" value="Ester_Hydrolysis_Enzymes"/>
</dbReference>
<dbReference type="Gene3D" id="3.40.50.1110">
    <property type="entry name" value="SGNH hydrolase"/>
    <property type="match status" value="1"/>
</dbReference>
<dbReference type="InterPro" id="IPR013830">
    <property type="entry name" value="SGNH_hydro"/>
</dbReference>
<dbReference type="Pfam" id="PF13472">
    <property type="entry name" value="Lipase_GDSL_2"/>
    <property type="match status" value="1"/>
</dbReference>
<feature type="domain" description="SGNH hydrolase-type esterase" evidence="1">
    <location>
        <begin position="13"/>
        <end position="219"/>
    </location>
</feature>
<accession>B8I0U4</accession>
<dbReference type="OrthoDB" id="2513075at2"/>
<evidence type="ECO:0000313" key="3">
    <source>
        <dbReference type="Proteomes" id="UP000001349"/>
    </source>
</evidence>
<proteinExistence type="predicted"/>
<dbReference type="eggNOG" id="COG2755">
    <property type="taxonomic scope" value="Bacteria"/>
</dbReference>
<reference evidence="2 3" key="1">
    <citation type="submission" date="2009-01" db="EMBL/GenBank/DDBJ databases">
        <title>Complete sequence of Clostridium cellulolyticum H10.</title>
        <authorList>
            <consortium name="US DOE Joint Genome Institute"/>
            <person name="Lucas S."/>
            <person name="Copeland A."/>
            <person name="Lapidus A."/>
            <person name="Glavina del Rio T."/>
            <person name="Dalin E."/>
            <person name="Tice H."/>
            <person name="Bruce D."/>
            <person name="Goodwin L."/>
            <person name="Pitluck S."/>
            <person name="Chertkov O."/>
            <person name="Saunders E."/>
            <person name="Brettin T."/>
            <person name="Detter J.C."/>
            <person name="Han C."/>
            <person name="Larimer F."/>
            <person name="Land M."/>
            <person name="Hauser L."/>
            <person name="Kyrpides N."/>
            <person name="Ivanova N."/>
            <person name="Zhou J."/>
            <person name="Richardson P."/>
        </authorList>
    </citation>
    <scope>NUCLEOTIDE SEQUENCE [LARGE SCALE GENOMIC DNA]</scope>
    <source>
        <strain evidence="3">ATCC 35319 / DSM 5812 / JCM 6584 / H10</strain>
    </source>
</reference>
<protein>
    <submittedName>
        <fullName evidence="2">Lipolytic protein G-D-S-L family</fullName>
    </submittedName>
</protein>
<dbReference type="Proteomes" id="UP000001349">
    <property type="component" value="Chromosome"/>
</dbReference>
<dbReference type="EMBL" id="CP001348">
    <property type="protein sequence ID" value="ACL77500.1"/>
    <property type="molecule type" value="Genomic_DNA"/>
</dbReference>
<evidence type="ECO:0000313" key="2">
    <source>
        <dbReference type="EMBL" id="ACL77500.1"/>
    </source>
</evidence>
<dbReference type="RefSeq" id="WP_015926558.1">
    <property type="nucleotide sequence ID" value="NC_011898.1"/>
</dbReference>
<evidence type="ECO:0000259" key="1">
    <source>
        <dbReference type="Pfam" id="PF13472"/>
    </source>
</evidence>
<dbReference type="GO" id="GO:0004622">
    <property type="term" value="F:phosphatidylcholine lysophospholipase activity"/>
    <property type="evidence" value="ECO:0007669"/>
    <property type="project" value="TreeGrafter"/>
</dbReference>
<sequence length="230" mass="26579">MSNLTKKNIIVWGDSILKGIILDEKDGKYKVMKDNSISNFAQITGFNVKNNAYFGMTSTKALNRISKSIDKLITGKENIVIIEFGGNDCDFNWSEVAENPDLVHQPKTSIESFKNTLQNMVEMFRKKDITPVLMNLPPLEPERYFNWISKGLNKENILHWLGDVARIYRWQEAYNNAVEWVSRQMDCKMIDIRESFLLSRDYSSKICADGIHPNEKGHKKILESMLQFGF</sequence>
<organism evidence="2 3">
    <name type="scientific">Ruminiclostridium cellulolyticum (strain ATCC 35319 / DSM 5812 / JCM 6584 / H10)</name>
    <name type="common">Clostridium cellulolyticum</name>
    <dbReference type="NCBI Taxonomy" id="394503"/>
    <lineage>
        <taxon>Bacteria</taxon>
        <taxon>Bacillati</taxon>
        <taxon>Bacillota</taxon>
        <taxon>Clostridia</taxon>
        <taxon>Eubacteriales</taxon>
        <taxon>Oscillospiraceae</taxon>
        <taxon>Ruminiclostridium</taxon>
    </lineage>
</organism>
<name>B8I0U4_RUMCH</name>
<dbReference type="PANTHER" id="PTHR30383">
    <property type="entry name" value="THIOESTERASE 1/PROTEASE 1/LYSOPHOSPHOLIPASE L1"/>
    <property type="match status" value="1"/>
</dbReference>
<keyword evidence="3" id="KW-1185">Reference proteome</keyword>
<dbReference type="KEGG" id="cce:Ccel_3210"/>
<gene>
    <name evidence="2" type="ordered locus">Ccel_3210</name>
</gene>
<dbReference type="STRING" id="394503.Ccel_3210"/>
<dbReference type="InterPro" id="IPR036514">
    <property type="entry name" value="SGNH_hydro_sf"/>
</dbReference>
<dbReference type="PANTHER" id="PTHR30383:SF5">
    <property type="entry name" value="SGNH HYDROLASE-TYPE ESTERASE DOMAIN-CONTAINING PROTEIN"/>
    <property type="match status" value="1"/>
</dbReference>